<protein>
    <submittedName>
        <fullName evidence="2">DUF342 domain-containing protein</fullName>
    </submittedName>
</protein>
<sequence length="544" mass="59242">MSLFVFDEQSGQLSLSGHPKDTGFPATSAQLIELIEQSAYADFDILHANVGKLFNPSNDQAKDSLLVAKAADAQISVRIDDNNMLAEARITTARGGKMINMDQAKATLAAAGVVRGINQSALDKFLGQQFESPSGATYNAIVAHGQRAKDGSDARFVRLCMTAQDRILSPQEKEGGKVDMRDLGAIITVVPGTPLMKRIPATLGEAGFTVFGDVLQPKPGRDLELEVFDGTKLDPTDSNLLIADAKGVPVALPRGIRVDDVLCYENIDVTTGHVEFDGSVIVSGDIKDGMRVKASGDITVIGFVESATLECEGAVTIVLGAIGRKRIENEAFSCEIKAKRTISIGYAQYCNIHSDQDLFIDRQALHCDLSARRLIRVGKGETPRGKIIGGHILDALRIETGELGAPSGTKTRISIAQNWHTLREKQLQFVEFEKILSAKAEAVRQAKKKAAKAAPSSKRDAYLQKLLNSEKQLDLHLARNRRNVVLVKQKINALLKTSRVKVNELMHPGVELKIARDCKMFSRIYPPHLLKLDEGKITQQFVTG</sequence>
<reference evidence="2" key="1">
    <citation type="submission" date="2021-03" db="EMBL/GenBank/DDBJ databases">
        <title>Complete Genome of Pseudoalteromonas xiamenensis STKMTI.2, a new potential marine bacterium producing anti-Vibrio compounds.</title>
        <authorList>
            <person name="Handayani D.P."/>
            <person name="Isnansetyo A."/>
            <person name="Istiqomah I."/>
            <person name="Jumina J."/>
        </authorList>
    </citation>
    <scope>NUCLEOTIDE SEQUENCE</scope>
    <source>
        <strain evidence="2">STKMTI.2</strain>
    </source>
</reference>
<evidence type="ECO:0000313" key="3">
    <source>
        <dbReference type="Proteomes" id="UP000664904"/>
    </source>
</evidence>
<dbReference type="GO" id="GO:0000902">
    <property type="term" value="P:cell morphogenesis"/>
    <property type="evidence" value="ECO:0007669"/>
    <property type="project" value="InterPro"/>
</dbReference>
<evidence type="ECO:0000259" key="1">
    <source>
        <dbReference type="Pfam" id="PF20250"/>
    </source>
</evidence>
<dbReference type="InterPro" id="IPR046865">
    <property type="entry name" value="FapA_b_solenoid"/>
</dbReference>
<dbReference type="Proteomes" id="UP000664904">
    <property type="component" value="Chromosome"/>
</dbReference>
<name>A0A975DHN2_9GAMM</name>
<feature type="domain" description="Flagellar Assembly Protein A N-terminal region" evidence="1">
    <location>
        <begin position="75"/>
        <end position="251"/>
    </location>
</feature>
<dbReference type="InterPro" id="IPR036145">
    <property type="entry name" value="MinC_C_sf"/>
</dbReference>
<keyword evidence="3" id="KW-1185">Reference proteome</keyword>
<dbReference type="PANTHER" id="PTHR38032:SF1">
    <property type="entry name" value="RNA-BINDING PROTEIN KHPB N-TERMINAL DOMAIN-CONTAINING PROTEIN"/>
    <property type="match status" value="1"/>
</dbReference>
<accession>A0A975DHN2</accession>
<dbReference type="EMBL" id="CP072133">
    <property type="protein sequence ID" value="QTH72028.1"/>
    <property type="molecule type" value="Genomic_DNA"/>
</dbReference>
<dbReference type="AlphaFoldDB" id="A0A975DHN2"/>
<gene>
    <name evidence="2" type="ORF">J5O05_03720</name>
</gene>
<dbReference type="InterPro" id="IPR046866">
    <property type="entry name" value="FapA_N"/>
</dbReference>
<dbReference type="KEGG" id="pxi:J5O05_03720"/>
<organism evidence="2 3">
    <name type="scientific">Pseudoalteromonas xiamenensis</name>
    <dbReference type="NCBI Taxonomy" id="882626"/>
    <lineage>
        <taxon>Bacteria</taxon>
        <taxon>Pseudomonadati</taxon>
        <taxon>Pseudomonadota</taxon>
        <taxon>Gammaproteobacteria</taxon>
        <taxon>Alteromonadales</taxon>
        <taxon>Pseudoalteromonadaceae</taxon>
        <taxon>Pseudoalteromonas</taxon>
    </lineage>
</organism>
<dbReference type="Pfam" id="PF03961">
    <property type="entry name" value="FapA"/>
    <property type="match status" value="1"/>
</dbReference>
<dbReference type="InterPro" id="IPR005646">
    <property type="entry name" value="FapA"/>
</dbReference>
<dbReference type="RefSeq" id="WP_208843651.1">
    <property type="nucleotide sequence ID" value="NZ_CP072133.1"/>
</dbReference>
<dbReference type="PANTHER" id="PTHR38032">
    <property type="entry name" value="POLYMERASE-RELATED"/>
    <property type="match status" value="1"/>
</dbReference>
<proteinExistence type="predicted"/>
<evidence type="ECO:0000313" key="2">
    <source>
        <dbReference type="EMBL" id="QTH72028.1"/>
    </source>
</evidence>
<dbReference type="SUPFAM" id="SSF63848">
    <property type="entry name" value="Cell-division inhibitor MinC, C-terminal domain"/>
    <property type="match status" value="1"/>
</dbReference>
<dbReference type="Pfam" id="PF20250">
    <property type="entry name" value="FapA_N"/>
    <property type="match status" value="1"/>
</dbReference>